<dbReference type="GO" id="GO:0005179">
    <property type="term" value="F:hormone activity"/>
    <property type="evidence" value="ECO:0007669"/>
    <property type="project" value="UniProtKB-KW"/>
</dbReference>
<reference evidence="12" key="3">
    <citation type="journal article" date="2014" name="Nature">
        <title>Elephant shark genome provides unique insights into gnathostome evolution.</title>
        <authorList>
            <consortium name="International Elephant Shark Genome Sequencing Consortium"/>
            <person name="Venkatesh B."/>
            <person name="Lee A.P."/>
            <person name="Ravi V."/>
            <person name="Maurya A.K."/>
            <person name="Lian M.M."/>
            <person name="Swann J.B."/>
            <person name="Ohta Y."/>
            <person name="Flajnik M.F."/>
            <person name="Sutoh Y."/>
            <person name="Kasahara M."/>
            <person name="Hoon S."/>
            <person name="Gangu V."/>
            <person name="Roy S.W."/>
            <person name="Irimia M."/>
            <person name="Korzh V."/>
            <person name="Kondrychyn I."/>
            <person name="Lim Z.W."/>
            <person name="Tay B.H."/>
            <person name="Tohari S."/>
            <person name="Kong K.W."/>
            <person name="Ho S."/>
            <person name="Lorente-Galdos B."/>
            <person name="Quilez J."/>
            <person name="Marques-Bonet T."/>
            <person name="Raney B.J."/>
            <person name="Ingham P.W."/>
            <person name="Tay A."/>
            <person name="Hillier L.W."/>
            <person name="Minx P."/>
            <person name="Boehm T."/>
            <person name="Wilson R.K."/>
            <person name="Brenner S."/>
            <person name="Warren W.C."/>
        </authorList>
    </citation>
    <scope>NUCLEOTIDE SEQUENCE [LARGE SCALE GENOMIC DNA]</scope>
</reference>
<dbReference type="SMART" id="SM00078">
    <property type="entry name" value="IlGF"/>
    <property type="match status" value="1"/>
</dbReference>
<keyword evidence="5" id="KW-0372">Hormone</keyword>
<accession>A0A4W3JYT5</accession>
<keyword evidence="4 7" id="KW-0964">Secreted</keyword>
<dbReference type="Pfam" id="PF00049">
    <property type="entry name" value="Insulin"/>
    <property type="match status" value="1"/>
</dbReference>
<dbReference type="GO" id="GO:2000253">
    <property type="term" value="P:positive regulation of feeding behavior"/>
    <property type="evidence" value="ECO:0007669"/>
    <property type="project" value="TreeGrafter"/>
</dbReference>
<comment type="subunit">
    <text evidence="3">Heterodimer of a B chain and an A chain linked by two disulfide bonds.</text>
</comment>
<organism evidence="11 12">
    <name type="scientific">Callorhinchus milii</name>
    <name type="common">Ghost shark</name>
    <dbReference type="NCBI Taxonomy" id="7868"/>
    <lineage>
        <taxon>Eukaryota</taxon>
        <taxon>Metazoa</taxon>
        <taxon>Chordata</taxon>
        <taxon>Craniata</taxon>
        <taxon>Vertebrata</taxon>
        <taxon>Chondrichthyes</taxon>
        <taxon>Holocephali</taxon>
        <taxon>Chimaeriformes</taxon>
        <taxon>Callorhinchidae</taxon>
        <taxon>Callorhinchus</taxon>
    </lineage>
</organism>
<dbReference type="InterPro" id="IPR051777">
    <property type="entry name" value="Insulin-like_neuro_ligands"/>
</dbReference>
<feature type="region of interest" description="Disordered" evidence="8">
    <location>
        <begin position="66"/>
        <end position="103"/>
    </location>
</feature>
<dbReference type="CDD" id="cd04365">
    <property type="entry name" value="IlGF_relaxin_like"/>
    <property type="match status" value="1"/>
</dbReference>
<evidence type="ECO:0000256" key="6">
    <source>
        <dbReference type="ARBA" id="ARBA00023157"/>
    </source>
</evidence>
<keyword evidence="9" id="KW-0732">Signal</keyword>
<evidence type="ECO:0000256" key="4">
    <source>
        <dbReference type="ARBA" id="ARBA00022525"/>
    </source>
</evidence>
<keyword evidence="12" id="KW-1185">Reference proteome</keyword>
<reference evidence="12" key="1">
    <citation type="journal article" date="2006" name="Science">
        <title>Ancient noncoding elements conserved in the human genome.</title>
        <authorList>
            <person name="Venkatesh B."/>
            <person name="Kirkness E.F."/>
            <person name="Loh Y.H."/>
            <person name="Halpern A.L."/>
            <person name="Lee A.P."/>
            <person name="Johnson J."/>
            <person name="Dandona N."/>
            <person name="Viswanathan L.D."/>
            <person name="Tay A."/>
            <person name="Venter J.C."/>
            <person name="Strausberg R.L."/>
            <person name="Brenner S."/>
        </authorList>
    </citation>
    <scope>NUCLEOTIDE SEQUENCE [LARGE SCALE GENOMIC DNA]</scope>
</reference>
<dbReference type="Ensembl" id="ENSCMIT00000037461.1">
    <property type="protein sequence ID" value="ENSCMIP00000036920.1"/>
    <property type="gene ID" value="ENSCMIG00000015581.1"/>
</dbReference>
<feature type="signal peptide" evidence="9">
    <location>
        <begin position="1"/>
        <end position="19"/>
    </location>
</feature>
<evidence type="ECO:0000256" key="9">
    <source>
        <dbReference type="SAM" id="SignalP"/>
    </source>
</evidence>
<dbReference type="PANTHER" id="PTHR20968">
    <property type="entry name" value="ILGF DOMAIN-CONTAINING PROTEIN"/>
    <property type="match status" value="1"/>
</dbReference>
<name>A0A4W3JYT5_CALMI</name>
<dbReference type="InParanoid" id="A0A4W3JYT5"/>
<dbReference type="PANTHER" id="PTHR20968:SF2">
    <property type="entry name" value="INSULIN-LIKE PEPTIDE INSL5"/>
    <property type="match status" value="1"/>
</dbReference>
<dbReference type="InterPro" id="IPR016179">
    <property type="entry name" value="Insulin-like"/>
</dbReference>
<gene>
    <name evidence="11" type="primary">insl5a</name>
</gene>
<evidence type="ECO:0000259" key="10">
    <source>
        <dbReference type="SMART" id="SM00078"/>
    </source>
</evidence>
<dbReference type="GO" id="GO:0005576">
    <property type="term" value="C:extracellular region"/>
    <property type="evidence" value="ECO:0007669"/>
    <property type="project" value="UniProtKB-SubCell"/>
</dbReference>
<reference evidence="11" key="4">
    <citation type="submission" date="2025-08" db="UniProtKB">
        <authorList>
            <consortium name="Ensembl"/>
        </authorList>
    </citation>
    <scope>IDENTIFICATION</scope>
</reference>
<evidence type="ECO:0000256" key="7">
    <source>
        <dbReference type="RuleBase" id="RU000406"/>
    </source>
</evidence>
<evidence type="ECO:0000256" key="3">
    <source>
        <dbReference type="ARBA" id="ARBA00011207"/>
    </source>
</evidence>
<evidence type="ECO:0000256" key="2">
    <source>
        <dbReference type="ARBA" id="ARBA00009034"/>
    </source>
</evidence>
<feature type="domain" description="Insulin-like" evidence="10">
    <location>
        <begin position="23"/>
        <end position="128"/>
    </location>
</feature>
<dbReference type="STRING" id="7868.ENSCMIP00000036920"/>
<evidence type="ECO:0000313" key="11">
    <source>
        <dbReference type="Ensembl" id="ENSCMIP00000036920.1"/>
    </source>
</evidence>
<comment type="similarity">
    <text evidence="2 7">Belongs to the insulin family.</text>
</comment>
<dbReference type="InterPro" id="IPR022353">
    <property type="entry name" value="Insulin_CS"/>
</dbReference>
<sequence>MRLVALPVLLLLLADLGAPQVRIKLCGREFMRAIIYSCGASRWKREVRPAVQVDQSLFLKRDDMSSYEDWNKDPSPSVSLSNDEPSRHQTDQQRDSPGRPWDSIQSYQSLLEMCCKHGCTNRQIASLC</sequence>
<reference evidence="12" key="2">
    <citation type="journal article" date="2007" name="PLoS Biol.">
        <title>Survey sequencing and comparative analysis of the elephant shark (Callorhinchus milii) genome.</title>
        <authorList>
            <person name="Venkatesh B."/>
            <person name="Kirkness E.F."/>
            <person name="Loh Y.H."/>
            <person name="Halpern A.L."/>
            <person name="Lee A.P."/>
            <person name="Johnson J."/>
            <person name="Dandona N."/>
            <person name="Viswanathan L.D."/>
            <person name="Tay A."/>
            <person name="Venter J.C."/>
            <person name="Strausberg R.L."/>
            <person name="Brenner S."/>
        </authorList>
    </citation>
    <scope>NUCLEOTIDE SEQUENCE [LARGE SCALE GENOMIC DNA]</scope>
</reference>
<reference evidence="11" key="5">
    <citation type="submission" date="2025-09" db="UniProtKB">
        <authorList>
            <consortium name="Ensembl"/>
        </authorList>
    </citation>
    <scope>IDENTIFICATION</scope>
</reference>
<comment type="subcellular location">
    <subcellularLocation>
        <location evidence="1 7">Secreted</location>
    </subcellularLocation>
</comment>
<evidence type="ECO:0000313" key="12">
    <source>
        <dbReference type="Proteomes" id="UP000314986"/>
    </source>
</evidence>
<dbReference type="SUPFAM" id="SSF56994">
    <property type="entry name" value="Insulin-like"/>
    <property type="match status" value="1"/>
</dbReference>
<feature type="compositionally biased region" description="Polar residues" evidence="8">
    <location>
        <begin position="74"/>
        <end position="83"/>
    </location>
</feature>
<dbReference type="GO" id="GO:0001664">
    <property type="term" value="F:G protein-coupled receptor binding"/>
    <property type="evidence" value="ECO:0007669"/>
    <property type="project" value="TreeGrafter"/>
</dbReference>
<keyword evidence="6" id="KW-1015">Disulfide bond</keyword>
<evidence type="ECO:0000256" key="1">
    <source>
        <dbReference type="ARBA" id="ARBA00004613"/>
    </source>
</evidence>
<proteinExistence type="inferred from homology"/>
<feature type="compositionally biased region" description="Basic and acidic residues" evidence="8">
    <location>
        <begin position="84"/>
        <end position="97"/>
    </location>
</feature>
<dbReference type="InterPro" id="IPR036438">
    <property type="entry name" value="Insulin-like_sf"/>
</dbReference>
<protein>
    <submittedName>
        <fullName evidence="11">Relaxin-3-like</fullName>
    </submittedName>
</protein>
<dbReference type="AlphaFoldDB" id="A0A4W3JYT5"/>
<dbReference type="PROSITE" id="PS00262">
    <property type="entry name" value="INSULIN"/>
    <property type="match status" value="1"/>
</dbReference>
<evidence type="ECO:0000256" key="8">
    <source>
        <dbReference type="SAM" id="MobiDB-lite"/>
    </source>
</evidence>
<feature type="chain" id="PRO_5021379329" evidence="9">
    <location>
        <begin position="20"/>
        <end position="128"/>
    </location>
</feature>
<dbReference type="Proteomes" id="UP000314986">
    <property type="component" value="Unassembled WGS sequence"/>
</dbReference>
<evidence type="ECO:0000256" key="5">
    <source>
        <dbReference type="ARBA" id="ARBA00022702"/>
    </source>
</evidence>